<dbReference type="eggNOG" id="ENOG502QT6P">
    <property type="taxonomic scope" value="Eukaryota"/>
</dbReference>
<evidence type="ECO:0000256" key="6">
    <source>
        <dbReference type="SAM" id="MobiDB-lite"/>
    </source>
</evidence>
<dbReference type="OrthoDB" id="1919458at2759"/>
<dbReference type="GO" id="GO:0005634">
    <property type="term" value="C:nucleus"/>
    <property type="evidence" value="ECO:0007669"/>
    <property type="project" value="UniProtKB-SubCell"/>
</dbReference>
<evidence type="ECO:0000256" key="5">
    <source>
        <dbReference type="ARBA" id="ARBA00023242"/>
    </source>
</evidence>
<evidence type="ECO:0000256" key="4">
    <source>
        <dbReference type="ARBA" id="ARBA00023163"/>
    </source>
</evidence>
<evidence type="ECO:0000313" key="9">
    <source>
        <dbReference type="RefSeq" id="XP_004511662.1"/>
    </source>
</evidence>
<dbReference type="RefSeq" id="XP_004511662.1">
    <property type="nucleotide sequence ID" value="XM_004511605.3"/>
</dbReference>
<keyword evidence="2" id="KW-0805">Transcription regulation</keyword>
<gene>
    <name evidence="9 10" type="primary">LOC101495397</name>
</gene>
<proteinExistence type="predicted"/>
<comment type="subcellular location">
    <subcellularLocation>
        <location evidence="1">Nucleus</location>
    </subcellularLocation>
</comment>
<dbReference type="KEGG" id="cam:101495397"/>
<dbReference type="SUPFAM" id="SSF101941">
    <property type="entry name" value="NAC domain"/>
    <property type="match status" value="1"/>
</dbReference>
<dbReference type="InterPro" id="IPR036093">
    <property type="entry name" value="NAC_dom_sf"/>
</dbReference>
<dbReference type="PROSITE" id="PS51005">
    <property type="entry name" value="NAC"/>
    <property type="match status" value="1"/>
</dbReference>
<dbReference type="GO" id="GO:0006355">
    <property type="term" value="P:regulation of DNA-templated transcription"/>
    <property type="evidence" value="ECO:0007669"/>
    <property type="project" value="InterPro"/>
</dbReference>
<evidence type="ECO:0000256" key="1">
    <source>
        <dbReference type="ARBA" id="ARBA00004123"/>
    </source>
</evidence>
<organism evidence="8 10">
    <name type="scientific">Cicer arietinum</name>
    <name type="common">Chickpea</name>
    <name type="synonym">Garbanzo</name>
    <dbReference type="NCBI Taxonomy" id="3827"/>
    <lineage>
        <taxon>Eukaryota</taxon>
        <taxon>Viridiplantae</taxon>
        <taxon>Streptophyta</taxon>
        <taxon>Embryophyta</taxon>
        <taxon>Tracheophyta</taxon>
        <taxon>Spermatophyta</taxon>
        <taxon>Magnoliopsida</taxon>
        <taxon>eudicotyledons</taxon>
        <taxon>Gunneridae</taxon>
        <taxon>Pentapetalae</taxon>
        <taxon>rosids</taxon>
        <taxon>fabids</taxon>
        <taxon>Fabales</taxon>
        <taxon>Fabaceae</taxon>
        <taxon>Papilionoideae</taxon>
        <taxon>50 kb inversion clade</taxon>
        <taxon>NPAAA clade</taxon>
        <taxon>Hologalegina</taxon>
        <taxon>IRL clade</taxon>
        <taxon>Cicereae</taxon>
        <taxon>Cicer</taxon>
    </lineage>
</organism>
<evidence type="ECO:0000313" key="10">
    <source>
        <dbReference type="RefSeq" id="XP_012574502.1"/>
    </source>
</evidence>
<dbReference type="Proteomes" id="UP000087171">
    <property type="component" value="Chromosome Ca8"/>
</dbReference>
<dbReference type="GO" id="GO:0003677">
    <property type="term" value="F:DNA binding"/>
    <property type="evidence" value="ECO:0007669"/>
    <property type="project" value="UniProtKB-KW"/>
</dbReference>
<dbReference type="PaxDb" id="3827-XP_004511662.1"/>
<keyword evidence="3" id="KW-0238">DNA-binding</keyword>
<dbReference type="InterPro" id="IPR003441">
    <property type="entry name" value="NAC-dom"/>
</dbReference>
<keyword evidence="4" id="KW-0804">Transcription</keyword>
<dbReference type="Pfam" id="PF02365">
    <property type="entry name" value="NAM"/>
    <property type="match status" value="1"/>
</dbReference>
<dbReference type="Gene3D" id="2.170.150.80">
    <property type="entry name" value="NAC domain"/>
    <property type="match status" value="1"/>
</dbReference>
<dbReference type="RefSeq" id="XP_012574502.1">
    <property type="nucleotide sequence ID" value="XM_012719048.2"/>
</dbReference>
<feature type="compositionally biased region" description="Polar residues" evidence="6">
    <location>
        <begin position="319"/>
        <end position="337"/>
    </location>
</feature>
<dbReference type="PANTHER" id="PTHR31744:SF230">
    <property type="entry name" value="NAC DOMAIN-CONTAINING PROTEIN"/>
    <property type="match status" value="1"/>
</dbReference>
<name>A0A1S3EF91_CICAR</name>
<dbReference type="GeneID" id="101495397"/>
<sequence>MNNFSHVPPGFRFHPTDEELVDHYLRKKIASKRIDLDIIKDVDLYKIEPWDLQELCKIGSDEQSEWYFFSHKDKKYPTSSRTNRATKAGFWKATGRDKAIYLKHCLIGMRKTLVFYKGRAPNGQKSDWIMHEYRLETNQNGTTQEEGWAVCKVFKKRIVTTMRKMEDSPCWYDDQVSLIQELESPNRVSHPYYASYQQNYPCKQELDQLQYINILNDANFLQLPQLESPKVPFQCSSSHNSLIQEQHIQAQQQHCQQQNMQLFSGRNDVQDWRLLDKFVASQLSRDIQDASKETSSYCNVDEQIANLLENDESKKSETGQEYATSTSNSSCQIDMWK</sequence>
<feature type="region of interest" description="Disordered" evidence="6">
    <location>
        <begin position="311"/>
        <end position="337"/>
    </location>
</feature>
<dbReference type="STRING" id="3827.A0A1S3EF91"/>
<dbReference type="FunFam" id="2.170.150.80:FF:000003">
    <property type="entry name" value="NAC domain-containing protein"/>
    <property type="match status" value="1"/>
</dbReference>
<feature type="domain" description="NAC" evidence="7">
    <location>
        <begin position="7"/>
        <end position="156"/>
    </location>
</feature>
<reference evidence="9 10" key="2">
    <citation type="submission" date="2025-04" db="UniProtKB">
        <authorList>
            <consortium name="RefSeq"/>
        </authorList>
    </citation>
    <scope>IDENTIFICATION</scope>
    <source>
        <tissue evidence="9 10">Etiolated seedlings</tissue>
    </source>
</reference>
<evidence type="ECO:0000256" key="3">
    <source>
        <dbReference type="ARBA" id="ARBA00023125"/>
    </source>
</evidence>
<evidence type="ECO:0000256" key="2">
    <source>
        <dbReference type="ARBA" id="ARBA00023015"/>
    </source>
</evidence>
<protein>
    <submittedName>
        <fullName evidence="9 10">NAC domain-containing protein 7</fullName>
    </submittedName>
</protein>
<dbReference type="PANTHER" id="PTHR31744">
    <property type="entry name" value="PROTEIN CUP-SHAPED COTYLEDON 2-RELATED"/>
    <property type="match status" value="1"/>
</dbReference>
<evidence type="ECO:0000259" key="7">
    <source>
        <dbReference type="PROSITE" id="PS51005"/>
    </source>
</evidence>
<dbReference type="AlphaFoldDB" id="A0A1S3EF91"/>
<accession>A0A1S3EF91</accession>
<keyword evidence="8" id="KW-1185">Reference proteome</keyword>
<evidence type="ECO:0000313" key="8">
    <source>
        <dbReference type="Proteomes" id="UP000087171"/>
    </source>
</evidence>
<keyword evidence="5" id="KW-0539">Nucleus</keyword>
<reference evidence="8" key="1">
    <citation type="journal article" date="2013" name="Nat. Biotechnol.">
        <title>Draft genome sequence of chickpea (Cicer arietinum) provides a resource for trait improvement.</title>
        <authorList>
            <person name="Varshney R.K."/>
            <person name="Song C."/>
            <person name="Saxena R.K."/>
            <person name="Azam S."/>
            <person name="Yu S."/>
            <person name="Sharpe A.G."/>
            <person name="Cannon S."/>
            <person name="Baek J."/>
            <person name="Rosen B.D."/>
            <person name="Tar'an B."/>
            <person name="Millan T."/>
            <person name="Zhang X."/>
            <person name="Ramsay L.D."/>
            <person name="Iwata A."/>
            <person name="Wang Y."/>
            <person name="Nelson W."/>
            <person name="Farmer A.D."/>
            <person name="Gaur P.M."/>
            <person name="Soderlund C."/>
            <person name="Penmetsa R.V."/>
            <person name="Xu C."/>
            <person name="Bharti A.K."/>
            <person name="He W."/>
            <person name="Winter P."/>
            <person name="Zhao S."/>
            <person name="Hane J.K."/>
            <person name="Carrasquilla-Garcia N."/>
            <person name="Condie J.A."/>
            <person name="Upadhyaya H.D."/>
            <person name="Luo M.C."/>
            <person name="Thudi M."/>
            <person name="Gowda C.L."/>
            <person name="Singh N.P."/>
            <person name="Lichtenzveig J."/>
            <person name="Gali K.K."/>
            <person name="Rubio J."/>
            <person name="Nadarajan N."/>
            <person name="Dolezel J."/>
            <person name="Bansal K.C."/>
            <person name="Xu X."/>
            <person name="Edwards D."/>
            <person name="Zhang G."/>
            <person name="Kahl G."/>
            <person name="Gil J."/>
            <person name="Singh K.B."/>
            <person name="Datta S.K."/>
            <person name="Jackson S.A."/>
            <person name="Wang J."/>
            <person name="Cook D.R."/>
        </authorList>
    </citation>
    <scope>NUCLEOTIDE SEQUENCE [LARGE SCALE GENOMIC DNA]</scope>
    <source>
        <strain evidence="8">cv. CDC Frontier</strain>
    </source>
</reference>